<dbReference type="AlphaFoldDB" id="A0ABD1WLY9"/>
<comment type="caution">
    <text evidence="2">The sequence shown here is derived from an EMBL/GenBank/DDBJ whole genome shotgun (WGS) entry which is preliminary data.</text>
</comment>
<evidence type="ECO:0000313" key="2">
    <source>
        <dbReference type="EMBL" id="KAL2549743.1"/>
    </source>
</evidence>
<accession>A0ABD1WLY9</accession>
<sequence>MSDEDENTRTRQTGGQPEEGDERTTEVTQPHRRGRCSRARMARNMEVMDRTNARNCKGQQVAQIAVLNAYLQQRLIHPAPPAYPPYQPQGHKYQRGDEEDDTYSYAFVGKTGSPISRK</sequence>
<evidence type="ECO:0000313" key="3">
    <source>
        <dbReference type="Proteomes" id="UP001604277"/>
    </source>
</evidence>
<evidence type="ECO:0000256" key="1">
    <source>
        <dbReference type="SAM" id="MobiDB-lite"/>
    </source>
</evidence>
<feature type="region of interest" description="Disordered" evidence="1">
    <location>
        <begin position="79"/>
        <end position="99"/>
    </location>
</feature>
<name>A0ABD1WLY9_9LAMI</name>
<gene>
    <name evidence="2" type="ORF">Fot_11273</name>
</gene>
<dbReference type="EMBL" id="JBFOLJ010000003">
    <property type="protein sequence ID" value="KAL2549743.1"/>
    <property type="molecule type" value="Genomic_DNA"/>
</dbReference>
<reference evidence="3" key="1">
    <citation type="submission" date="2024-07" db="EMBL/GenBank/DDBJ databases">
        <title>Two chromosome-level genome assemblies of Korean endemic species Abeliophyllum distichum and Forsythia ovata (Oleaceae).</title>
        <authorList>
            <person name="Jang H."/>
        </authorList>
    </citation>
    <scope>NUCLEOTIDE SEQUENCE [LARGE SCALE GENOMIC DNA]</scope>
</reference>
<dbReference type="Proteomes" id="UP001604277">
    <property type="component" value="Unassembled WGS sequence"/>
</dbReference>
<keyword evidence="3" id="KW-1185">Reference proteome</keyword>
<organism evidence="2 3">
    <name type="scientific">Forsythia ovata</name>
    <dbReference type="NCBI Taxonomy" id="205694"/>
    <lineage>
        <taxon>Eukaryota</taxon>
        <taxon>Viridiplantae</taxon>
        <taxon>Streptophyta</taxon>
        <taxon>Embryophyta</taxon>
        <taxon>Tracheophyta</taxon>
        <taxon>Spermatophyta</taxon>
        <taxon>Magnoliopsida</taxon>
        <taxon>eudicotyledons</taxon>
        <taxon>Gunneridae</taxon>
        <taxon>Pentapetalae</taxon>
        <taxon>asterids</taxon>
        <taxon>lamiids</taxon>
        <taxon>Lamiales</taxon>
        <taxon>Oleaceae</taxon>
        <taxon>Forsythieae</taxon>
        <taxon>Forsythia</taxon>
    </lineage>
</organism>
<protein>
    <submittedName>
        <fullName evidence="2">Uncharacterized protein</fullName>
    </submittedName>
</protein>
<proteinExistence type="predicted"/>
<feature type="region of interest" description="Disordered" evidence="1">
    <location>
        <begin position="1"/>
        <end position="36"/>
    </location>
</feature>